<dbReference type="PANTHER" id="PTHR35186:SF4">
    <property type="entry name" value="PRION-INHIBITION AND PROPAGATION HELO DOMAIN-CONTAINING PROTEIN"/>
    <property type="match status" value="1"/>
</dbReference>
<evidence type="ECO:0000313" key="3">
    <source>
        <dbReference type="Proteomes" id="UP001201980"/>
    </source>
</evidence>
<feature type="domain" description="DUF7580" evidence="1">
    <location>
        <begin position="266"/>
        <end position="587"/>
    </location>
</feature>
<evidence type="ECO:0000259" key="1">
    <source>
        <dbReference type="Pfam" id="PF24476"/>
    </source>
</evidence>
<sequence length="606" mass="69598">MRGILVAEGSHDDPELRVEGGSAVPSVQHLLPLPTLLFELIVICAGLWNDCYSTQKMSGLELGGLILAIIPILSTAAPFLNDTAYIRKRTHKKKLADFYLDLYGEVYRLKNLLEDVVWRLPSLSSNRKYDIIHRQLYLTEQDLLHDPDFRDSIADFFVLAEDHDFFFCQLERMLSSFWELVEDGTVGLSPDELNSRSLYEKMYVGNIPARTSSERFRFGRRKGKRRENLKRIKESRELLGVVIDSYKTSASDDRRNTFLPQGVSFTRLRKMSQKVISCLSSSWECDCHRRHQPYLELSHQPRTPTRLQGCLDFVVSQQDNGLRTQWFELGVKGDEEKPNLVPPLEPFAQLCGQLSASIPLCVIIQGIHEESSTILLERRLTQNPRYSYPMSPVSLRCLLREPQNHIPPNTITRRQLALHFASAMHRVGENPHLGLDWTKENIYFFRLNGTIDFNHQFFPSLIAAAPSTSNRAASSRGPMLFHPHESICALAILLIEITLWEPIENFRQREDMGLESEVDVNTNLKTAKRELYHGRGLAQCYDLTKGAIKACLDARWGDVGTRVTFEDENIQMAFHRDVVQRLERELRLCEDSANYNQEILGYKSEQ</sequence>
<evidence type="ECO:0000313" key="2">
    <source>
        <dbReference type="EMBL" id="KAJ2902346.1"/>
    </source>
</evidence>
<dbReference type="PANTHER" id="PTHR35186">
    <property type="entry name" value="ANK_REP_REGION DOMAIN-CONTAINING PROTEIN"/>
    <property type="match status" value="1"/>
</dbReference>
<dbReference type="AlphaFoldDB" id="A0AAD5RR59"/>
<dbReference type="InterPro" id="IPR056002">
    <property type="entry name" value="DUF7580"/>
</dbReference>
<dbReference type="EMBL" id="JAKWBI020000115">
    <property type="protein sequence ID" value="KAJ2902346.1"/>
    <property type="molecule type" value="Genomic_DNA"/>
</dbReference>
<comment type="caution">
    <text evidence="2">The sequence shown here is derived from an EMBL/GenBank/DDBJ whole genome shotgun (WGS) entry which is preliminary data.</text>
</comment>
<accession>A0AAD5RR59</accession>
<dbReference type="Proteomes" id="UP001201980">
    <property type="component" value="Unassembled WGS sequence"/>
</dbReference>
<keyword evidence="3" id="KW-1185">Reference proteome</keyword>
<name>A0AAD5RR59_9PEZI</name>
<reference evidence="2" key="1">
    <citation type="submission" date="2022-07" db="EMBL/GenBank/DDBJ databases">
        <title>Draft genome sequence of Zalerion maritima ATCC 34329, a (micro)plastics degrading marine fungus.</title>
        <authorList>
            <person name="Paco A."/>
            <person name="Goncalves M.F.M."/>
            <person name="Rocha-Santos T.A.P."/>
            <person name="Alves A."/>
        </authorList>
    </citation>
    <scope>NUCLEOTIDE SEQUENCE</scope>
    <source>
        <strain evidence="2">ATCC 34329</strain>
    </source>
</reference>
<proteinExistence type="predicted"/>
<gene>
    <name evidence="2" type="ORF">MKZ38_000663</name>
</gene>
<protein>
    <recommendedName>
        <fullName evidence="1">DUF7580 domain-containing protein</fullName>
    </recommendedName>
</protein>
<dbReference type="Pfam" id="PF24476">
    <property type="entry name" value="DUF7580"/>
    <property type="match status" value="1"/>
</dbReference>
<organism evidence="2 3">
    <name type="scientific">Zalerion maritima</name>
    <dbReference type="NCBI Taxonomy" id="339359"/>
    <lineage>
        <taxon>Eukaryota</taxon>
        <taxon>Fungi</taxon>
        <taxon>Dikarya</taxon>
        <taxon>Ascomycota</taxon>
        <taxon>Pezizomycotina</taxon>
        <taxon>Sordariomycetes</taxon>
        <taxon>Lulworthiomycetidae</taxon>
        <taxon>Lulworthiales</taxon>
        <taxon>Lulworthiaceae</taxon>
        <taxon>Zalerion</taxon>
    </lineage>
</organism>